<dbReference type="EMBL" id="VDGE01000017">
    <property type="protein sequence ID" value="TNC72292.1"/>
    <property type="molecule type" value="Genomic_DNA"/>
</dbReference>
<dbReference type="InterPro" id="IPR007450">
    <property type="entry name" value="BamE_dom"/>
</dbReference>
<protein>
    <submittedName>
        <fullName evidence="2">Outer membrane protein assembly factor BamE</fullName>
    </submittedName>
</protein>
<sequence length="123" mass="13269">MGYQLARRHPAGIYLHGRGGAMKWLGVFALVLLAACSGTRALQASKNVPYATLEQTVQPGSSTREQVRAALGESTSIRFDSGNEVWMYTYPAASGAQGEYVILFGGDGVVKKVRSGEVYRVKQ</sequence>
<feature type="domain" description="Outer membrane protein assembly factor BamE" evidence="1">
    <location>
        <begin position="55"/>
        <end position="112"/>
    </location>
</feature>
<dbReference type="AlphaFoldDB" id="A0A5C4NDU8"/>
<proteinExistence type="predicted"/>
<evidence type="ECO:0000259" key="1">
    <source>
        <dbReference type="Pfam" id="PF04355"/>
    </source>
</evidence>
<comment type="caution">
    <text evidence="2">The sequence shown here is derived from an EMBL/GenBank/DDBJ whole genome shotgun (WGS) entry which is preliminary data.</text>
</comment>
<organism evidence="2 3">
    <name type="scientific">Janthinobacterium lividum</name>
    <dbReference type="NCBI Taxonomy" id="29581"/>
    <lineage>
        <taxon>Bacteria</taxon>
        <taxon>Pseudomonadati</taxon>
        <taxon>Pseudomonadota</taxon>
        <taxon>Betaproteobacteria</taxon>
        <taxon>Burkholderiales</taxon>
        <taxon>Oxalobacteraceae</taxon>
        <taxon>Janthinobacterium</taxon>
    </lineage>
</organism>
<dbReference type="Pfam" id="PF04355">
    <property type="entry name" value="BamE"/>
    <property type="match status" value="1"/>
</dbReference>
<evidence type="ECO:0000313" key="2">
    <source>
        <dbReference type="EMBL" id="TNC72292.1"/>
    </source>
</evidence>
<accession>A0A5C4NDU8</accession>
<dbReference type="GO" id="GO:0019867">
    <property type="term" value="C:outer membrane"/>
    <property type="evidence" value="ECO:0007669"/>
    <property type="project" value="InterPro"/>
</dbReference>
<dbReference type="Proteomes" id="UP000305681">
    <property type="component" value="Unassembled WGS sequence"/>
</dbReference>
<name>A0A5C4NDU8_9BURK</name>
<reference evidence="2 3" key="1">
    <citation type="submission" date="2019-06" db="EMBL/GenBank/DDBJ databases">
        <title>Genome sequence of Janthinobacterium lividum UCD_MED1.</title>
        <authorList>
            <person name="De Leon M.E."/>
            <person name="Jospin G."/>
        </authorList>
    </citation>
    <scope>NUCLEOTIDE SEQUENCE [LARGE SCALE GENOMIC DNA]</scope>
    <source>
        <strain evidence="2 3">UCD_MED1</strain>
    </source>
</reference>
<evidence type="ECO:0000313" key="3">
    <source>
        <dbReference type="Proteomes" id="UP000305681"/>
    </source>
</evidence>
<gene>
    <name evidence="2" type="ORF">FHI69_26595</name>
</gene>